<dbReference type="RefSeq" id="WP_023952791.1">
    <property type="nucleotide sequence ID" value="NZ_AYSV01000118.1"/>
</dbReference>
<reference evidence="2 3" key="1">
    <citation type="submission" date="2013-11" db="EMBL/GenBank/DDBJ databases">
        <title>Genomic analysis of Pelistega sp. HM-7.</title>
        <authorList>
            <person name="Kumbhare S.V."/>
            <person name="Shetty S.A."/>
            <person name="Sharma O."/>
            <person name="Dhotre D.P."/>
        </authorList>
    </citation>
    <scope>NUCLEOTIDE SEQUENCE [LARGE SCALE GENOMIC DNA]</scope>
    <source>
        <strain evidence="2 3">HM-7</strain>
    </source>
</reference>
<sequence>MKAAKNFVGMMKGNAPVSDRSPSTGSATAKNFNFGGFDPVLNQNQRFSLTAQATPLGGKFKNSGTYPKQLDTSKFSALRPFGGMKPSPIKKHF</sequence>
<protein>
    <submittedName>
        <fullName evidence="2">Uncharacterized protein</fullName>
    </submittedName>
</protein>
<dbReference type="EMBL" id="AYSV01000118">
    <property type="protein sequence ID" value="ETD67544.1"/>
    <property type="molecule type" value="Genomic_DNA"/>
</dbReference>
<gene>
    <name evidence="2" type="ORF">V757_11180</name>
</gene>
<proteinExistence type="predicted"/>
<evidence type="ECO:0000256" key="1">
    <source>
        <dbReference type="SAM" id="MobiDB-lite"/>
    </source>
</evidence>
<dbReference type="Proteomes" id="UP000018766">
    <property type="component" value="Unassembled WGS sequence"/>
</dbReference>
<name>V8FTD6_9BURK</name>
<evidence type="ECO:0000313" key="3">
    <source>
        <dbReference type="Proteomes" id="UP000018766"/>
    </source>
</evidence>
<keyword evidence="3" id="KW-1185">Reference proteome</keyword>
<organism evidence="2 3">
    <name type="scientific">Pelistega indica</name>
    <dbReference type="NCBI Taxonomy" id="1414851"/>
    <lineage>
        <taxon>Bacteria</taxon>
        <taxon>Pseudomonadati</taxon>
        <taxon>Pseudomonadota</taxon>
        <taxon>Betaproteobacteria</taxon>
        <taxon>Burkholderiales</taxon>
        <taxon>Alcaligenaceae</taxon>
        <taxon>Pelistega</taxon>
    </lineage>
</organism>
<accession>V8FTD6</accession>
<feature type="region of interest" description="Disordered" evidence="1">
    <location>
        <begin position="1"/>
        <end position="30"/>
    </location>
</feature>
<dbReference type="AlphaFoldDB" id="V8FTD6"/>
<evidence type="ECO:0000313" key="2">
    <source>
        <dbReference type="EMBL" id="ETD67544.1"/>
    </source>
</evidence>
<comment type="caution">
    <text evidence="2">The sequence shown here is derived from an EMBL/GenBank/DDBJ whole genome shotgun (WGS) entry which is preliminary data.</text>
</comment>
<feature type="compositionally biased region" description="Polar residues" evidence="1">
    <location>
        <begin position="20"/>
        <end position="30"/>
    </location>
</feature>